<dbReference type="GO" id="GO:0016020">
    <property type="term" value="C:membrane"/>
    <property type="evidence" value="ECO:0007669"/>
    <property type="project" value="UniProtKB-SubCell"/>
</dbReference>
<feature type="compositionally biased region" description="Polar residues" evidence="9">
    <location>
        <begin position="127"/>
        <end position="150"/>
    </location>
</feature>
<evidence type="ECO:0000256" key="1">
    <source>
        <dbReference type="ARBA" id="ARBA00004141"/>
    </source>
</evidence>
<keyword evidence="8" id="KW-0012">Acyltransferase</keyword>
<dbReference type="AlphaFoldDB" id="W9S0G3"/>
<feature type="transmembrane region" description="Helical" evidence="10">
    <location>
        <begin position="347"/>
        <end position="367"/>
    </location>
</feature>
<evidence type="ECO:0000256" key="4">
    <source>
        <dbReference type="ARBA" id="ARBA00022692"/>
    </source>
</evidence>
<comment type="similarity">
    <text evidence="2">Belongs to the wax synthase family.</text>
</comment>
<dbReference type="PANTHER" id="PTHR31595">
    <property type="entry name" value="LONG-CHAIN-ALCOHOL O-FATTY-ACYLTRANSFERASE 3-RELATED"/>
    <property type="match status" value="1"/>
</dbReference>
<gene>
    <name evidence="12" type="ORF">L484_014026</name>
</gene>
<dbReference type="GO" id="GO:0006629">
    <property type="term" value="P:lipid metabolic process"/>
    <property type="evidence" value="ECO:0007669"/>
    <property type="project" value="UniProtKB-KW"/>
</dbReference>
<evidence type="ECO:0000256" key="2">
    <source>
        <dbReference type="ARBA" id="ARBA00007282"/>
    </source>
</evidence>
<evidence type="ECO:0000256" key="9">
    <source>
        <dbReference type="SAM" id="MobiDB-lite"/>
    </source>
</evidence>
<dbReference type="GO" id="GO:0008374">
    <property type="term" value="F:O-acyltransferase activity"/>
    <property type="evidence" value="ECO:0007669"/>
    <property type="project" value="InterPro"/>
</dbReference>
<dbReference type="Pfam" id="PF13813">
    <property type="entry name" value="MBOAT_2"/>
    <property type="match status" value="1"/>
</dbReference>
<organism evidence="12 13">
    <name type="scientific">Morus notabilis</name>
    <dbReference type="NCBI Taxonomy" id="981085"/>
    <lineage>
        <taxon>Eukaryota</taxon>
        <taxon>Viridiplantae</taxon>
        <taxon>Streptophyta</taxon>
        <taxon>Embryophyta</taxon>
        <taxon>Tracheophyta</taxon>
        <taxon>Spermatophyta</taxon>
        <taxon>Magnoliopsida</taxon>
        <taxon>eudicotyledons</taxon>
        <taxon>Gunneridae</taxon>
        <taxon>Pentapetalae</taxon>
        <taxon>rosids</taxon>
        <taxon>fabids</taxon>
        <taxon>Rosales</taxon>
        <taxon>Moraceae</taxon>
        <taxon>Moreae</taxon>
        <taxon>Morus</taxon>
    </lineage>
</organism>
<evidence type="ECO:0000256" key="10">
    <source>
        <dbReference type="SAM" id="Phobius"/>
    </source>
</evidence>
<dbReference type="InterPro" id="IPR044851">
    <property type="entry name" value="Wax_synthase"/>
</dbReference>
<keyword evidence="7 10" id="KW-0472">Membrane</keyword>
<evidence type="ECO:0000256" key="6">
    <source>
        <dbReference type="ARBA" id="ARBA00023098"/>
    </source>
</evidence>
<feature type="domain" description="Wax synthase" evidence="11">
    <location>
        <begin position="237"/>
        <end position="323"/>
    </location>
</feature>
<feature type="transmembrane region" description="Helical" evidence="10">
    <location>
        <begin position="6"/>
        <end position="24"/>
    </location>
</feature>
<feature type="transmembrane region" description="Helical" evidence="10">
    <location>
        <begin position="315"/>
        <end position="335"/>
    </location>
</feature>
<keyword evidence="5 10" id="KW-1133">Transmembrane helix</keyword>
<dbReference type="OrthoDB" id="1077582at2759"/>
<dbReference type="STRING" id="981085.W9S0G3"/>
<evidence type="ECO:0000313" key="13">
    <source>
        <dbReference type="Proteomes" id="UP000030645"/>
    </source>
</evidence>
<feature type="transmembrane region" description="Helical" evidence="10">
    <location>
        <begin position="36"/>
        <end position="56"/>
    </location>
</feature>
<sequence>MDEEIRSFIKVWIIAITSLCYCYYISSRIPKGIRRLISLLPFFYIFIILPLDLHSLHLGGPTAFFLVWLGLSKLLLFSFDQAPLSPLPTNLFHFISIACLPIKIIQNPPPKSPPKVENLMTKESTNKIPHAQKSTPTVEKPNITKSTKNPSDQKWEKPMLLNPQTSVPKVGSKVPRSILMAIKVILLALIVKAYEYRPYLPSYITLLLYCCHMYLGIEITLALAALPAQTLLGFELEPQFNEPYLTTSLQDFWGRRWNLMVSSILKPTAFHPVRSLFSPIIGPKWAHLAGVLWAFTVSGLMHEAMYYYFTRARPTWEVTIFFVLQGVCTAVEMAVKRVVGEKWRLSGAVSGGLALGFLVVTGNWLFFPQLLRNGVHEKTIKEYAIMVDFIKQIVRLCGWP</sequence>
<dbReference type="PIRSF" id="PIRSF037006">
    <property type="entry name" value="Wax_synthase"/>
    <property type="match status" value="1"/>
</dbReference>
<evidence type="ECO:0000256" key="5">
    <source>
        <dbReference type="ARBA" id="ARBA00022989"/>
    </source>
</evidence>
<keyword evidence="13" id="KW-1185">Reference proteome</keyword>
<protein>
    <recommendedName>
        <fullName evidence="11">Wax synthase domain-containing protein</fullName>
    </recommendedName>
</protein>
<feature type="region of interest" description="Disordered" evidence="9">
    <location>
        <begin position="127"/>
        <end position="157"/>
    </location>
</feature>
<proteinExistence type="inferred from homology"/>
<dbReference type="InterPro" id="IPR017088">
    <property type="entry name" value="Wax_synthase_Magnoliopsida"/>
</dbReference>
<evidence type="ECO:0000256" key="7">
    <source>
        <dbReference type="ARBA" id="ARBA00023136"/>
    </source>
</evidence>
<evidence type="ECO:0000259" key="11">
    <source>
        <dbReference type="Pfam" id="PF13813"/>
    </source>
</evidence>
<dbReference type="InterPro" id="IPR032805">
    <property type="entry name" value="Wax_synthase_dom"/>
</dbReference>
<keyword evidence="6" id="KW-0443">Lipid metabolism</keyword>
<dbReference type="eggNOG" id="ENOG502QSCR">
    <property type="taxonomic scope" value="Eukaryota"/>
</dbReference>
<dbReference type="EMBL" id="KE344832">
    <property type="protein sequence ID" value="EXB81094.1"/>
    <property type="molecule type" value="Genomic_DNA"/>
</dbReference>
<feature type="transmembrane region" description="Helical" evidence="10">
    <location>
        <begin position="285"/>
        <end position="309"/>
    </location>
</feature>
<name>W9S0G3_9ROSA</name>
<dbReference type="PANTHER" id="PTHR31595:SF70">
    <property type="entry name" value="LONG-CHAIN-ALCOHOL O-FATTY-ACYLTRANSFERASE 3-RELATED"/>
    <property type="match status" value="1"/>
</dbReference>
<evidence type="ECO:0000256" key="3">
    <source>
        <dbReference type="ARBA" id="ARBA00022679"/>
    </source>
</evidence>
<reference evidence="13" key="1">
    <citation type="submission" date="2013-01" db="EMBL/GenBank/DDBJ databases">
        <title>Draft Genome Sequence of a Mulberry Tree, Morus notabilis C.K. Schneid.</title>
        <authorList>
            <person name="He N."/>
            <person name="Zhao S."/>
        </authorList>
    </citation>
    <scope>NUCLEOTIDE SEQUENCE</scope>
</reference>
<keyword evidence="3" id="KW-0808">Transferase</keyword>
<accession>W9S0G3</accession>
<evidence type="ECO:0000256" key="8">
    <source>
        <dbReference type="ARBA" id="ARBA00023315"/>
    </source>
</evidence>
<feature type="transmembrane region" description="Helical" evidence="10">
    <location>
        <begin position="177"/>
        <end position="194"/>
    </location>
</feature>
<dbReference type="KEGG" id="mnt:21411095"/>
<keyword evidence="4 10" id="KW-0812">Transmembrane</keyword>
<comment type="subcellular location">
    <subcellularLocation>
        <location evidence="1">Membrane</location>
        <topology evidence="1">Multi-pass membrane protein</topology>
    </subcellularLocation>
</comment>
<dbReference type="Proteomes" id="UP000030645">
    <property type="component" value="Unassembled WGS sequence"/>
</dbReference>
<evidence type="ECO:0000313" key="12">
    <source>
        <dbReference type="EMBL" id="EXB81094.1"/>
    </source>
</evidence>
<feature type="transmembrane region" description="Helical" evidence="10">
    <location>
        <begin position="206"/>
        <end position="226"/>
    </location>
</feature>